<dbReference type="PRINTS" id="PR00691">
    <property type="entry name" value="ADHESINB"/>
</dbReference>
<comment type="similarity">
    <text evidence="5">Belongs to the bacterial solute-binding protein 9 family.</text>
</comment>
<keyword evidence="4 6" id="KW-0732">Signal</keyword>
<comment type="subcellular location">
    <subcellularLocation>
        <location evidence="1">Cell envelope</location>
    </subcellularLocation>
</comment>
<dbReference type="InterPro" id="IPR050492">
    <property type="entry name" value="Bact_metal-bind_prot9"/>
</dbReference>
<keyword evidence="3" id="KW-0479">Metal-binding</keyword>
<dbReference type="RefSeq" id="WP_183369034.1">
    <property type="nucleotide sequence ID" value="NZ_CAJEWD010000003.1"/>
</dbReference>
<dbReference type="GO" id="GO:0030313">
    <property type="term" value="C:cell envelope"/>
    <property type="evidence" value="ECO:0007669"/>
    <property type="project" value="UniProtKB-SubCell"/>
</dbReference>
<protein>
    <submittedName>
        <fullName evidence="7">Periplasmic zinc-binding protein TroA</fullName>
    </submittedName>
</protein>
<keyword evidence="2 5" id="KW-0813">Transport</keyword>
<organism evidence="7 8">
    <name type="scientific">Jeotgalicoccus meleagridis</name>
    <dbReference type="NCBI Taxonomy" id="2759181"/>
    <lineage>
        <taxon>Bacteria</taxon>
        <taxon>Bacillati</taxon>
        <taxon>Bacillota</taxon>
        <taxon>Bacilli</taxon>
        <taxon>Bacillales</taxon>
        <taxon>Staphylococcaceae</taxon>
        <taxon>Jeotgalicoccus</taxon>
    </lineage>
</organism>
<dbReference type="PANTHER" id="PTHR42953">
    <property type="entry name" value="HIGH-AFFINITY ZINC UPTAKE SYSTEM PROTEIN ZNUA-RELATED"/>
    <property type="match status" value="1"/>
</dbReference>
<keyword evidence="8" id="KW-1185">Reference proteome</keyword>
<dbReference type="Pfam" id="PF01297">
    <property type="entry name" value="ZnuA"/>
    <property type="match status" value="1"/>
</dbReference>
<name>A0A6V7QZZ0_9STAP</name>
<dbReference type="GO" id="GO:0046872">
    <property type="term" value="F:metal ion binding"/>
    <property type="evidence" value="ECO:0007669"/>
    <property type="project" value="UniProtKB-KW"/>
</dbReference>
<feature type="chain" id="PRO_5038548470" evidence="6">
    <location>
        <begin position="19"/>
        <end position="306"/>
    </location>
</feature>
<evidence type="ECO:0000313" key="8">
    <source>
        <dbReference type="Proteomes" id="UP000589351"/>
    </source>
</evidence>
<reference evidence="7 8" key="1">
    <citation type="submission" date="2020-07" db="EMBL/GenBank/DDBJ databases">
        <authorList>
            <person name="Criscuolo A."/>
        </authorList>
    </citation>
    <scope>NUCLEOTIDE SEQUENCE [LARGE SCALE GENOMIC DNA]</scope>
    <source>
        <strain evidence="7">CIP111649</strain>
    </source>
</reference>
<evidence type="ECO:0000313" key="7">
    <source>
        <dbReference type="EMBL" id="CAD2070610.1"/>
    </source>
</evidence>
<dbReference type="Gene3D" id="3.40.50.1980">
    <property type="entry name" value="Nitrogenase molybdenum iron protein domain"/>
    <property type="match status" value="2"/>
</dbReference>
<dbReference type="EMBL" id="CAJEWD010000003">
    <property type="protein sequence ID" value="CAD2070610.1"/>
    <property type="molecule type" value="Genomic_DNA"/>
</dbReference>
<comment type="caution">
    <text evidence="7">The sequence shown here is derived from an EMBL/GenBank/DDBJ whole genome shotgun (WGS) entry which is preliminary data.</text>
</comment>
<dbReference type="PANTHER" id="PTHR42953:SF1">
    <property type="entry name" value="METAL-BINDING PROTEIN HI_0362-RELATED"/>
    <property type="match status" value="1"/>
</dbReference>
<dbReference type="InterPro" id="IPR006127">
    <property type="entry name" value="ZnuA-like"/>
</dbReference>
<evidence type="ECO:0000256" key="1">
    <source>
        <dbReference type="ARBA" id="ARBA00004196"/>
    </source>
</evidence>
<evidence type="ECO:0000256" key="2">
    <source>
        <dbReference type="ARBA" id="ARBA00022448"/>
    </source>
</evidence>
<evidence type="ECO:0000256" key="5">
    <source>
        <dbReference type="RuleBase" id="RU003512"/>
    </source>
</evidence>
<proteinExistence type="inferred from homology"/>
<dbReference type="PRINTS" id="PR00690">
    <property type="entry name" value="ADHESNFAMILY"/>
</dbReference>
<dbReference type="InterPro" id="IPR006129">
    <property type="entry name" value="AdhesinB"/>
</dbReference>
<gene>
    <name evidence="7" type="primary">troA</name>
    <name evidence="7" type="ORF">JEODO184_00015</name>
</gene>
<dbReference type="Proteomes" id="UP000589351">
    <property type="component" value="Unassembled WGS sequence"/>
</dbReference>
<sequence length="306" mass="34730">MKKLLPLIILLLSSFLVACSKDEAAANSKENIVVTTTFINDMVSVLENNIEGYNVELLIPAGEDPHVYEPKASDLRKIDQADYVLYHGLNFEGRMADLLKEGTSITRNFETSHLTEMKEGSETMTDPHFWFDIELYKQAFTEVKEVLVKNNPSAQEQYEENYEAYIKELNELQVYVENRIDEIPQESRILITPHDAFGYLALTQDIRVHAPQGFSTDGEVSNQAIEETANIIVDNNIKSIFLETTTNPNQMKRLKEIVSSKGQDVELVNNEDDKLLSDSLAKEGNVGDSYITMYKHNIDTIVDNLK</sequence>
<dbReference type="PROSITE" id="PS51257">
    <property type="entry name" value="PROKAR_LIPOPROTEIN"/>
    <property type="match status" value="1"/>
</dbReference>
<feature type="signal peptide" evidence="6">
    <location>
        <begin position="1"/>
        <end position="18"/>
    </location>
</feature>
<evidence type="ECO:0000256" key="6">
    <source>
        <dbReference type="SAM" id="SignalP"/>
    </source>
</evidence>
<dbReference type="GO" id="GO:0030001">
    <property type="term" value="P:metal ion transport"/>
    <property type="evidence" value="ECO:0007669"/>
    <property type="project" value="InterPro"/>
</dbReference>
<evidence type="ECO:0000256" key="3">
    <source>
        <dbReference type="ARBA" id="ARBA00022723"/>
    </source>
</evidence>
<accession>A0A6V7QZZ0</accession>
<dbReference type="InterPro" id="IPR006128">
    <property type="entry name" value="Lipoprotein_PsaA-like"/>
</dbReference>
<dbReference type="SUPFAM" id="SSF53807">
    <property type="entry name" value="Helical backbone' metal receptor"/>
    <property type="match status" value="1"/>
</dbReference>
<dbReference type="AlphaFoldDB" id="A0A6V7QZZ0"/>
<dbReference type="GO" id="GO:0007155">
    <property type="term" value="P:cell adhesion"/>
    <property type="evidence" value="ECO:0007669"/>
    <property type="project" value="InterPro"/>
</dbReference>
<evidence type="ECO:0000256" key="4">
    <source>
        <dbReference type="ARBA" id="ARBA00022729"/>
    </source>
</evidence>